<organism evidence="3 4">
    <name type="scientific">Fodinibacter luteus</name>
    <dbReference type="NCBI Taxonomy" id="552064"/>
    <lineage>
        <taxon>Bacteria</taxon>
        <taxon>Bacillati</taxon>
        <taxon>Actinomycetota</taxon>
        <taxon>Actinomycetes</taxon>
        <taxon>Micrococcales</taxon>
        <taxon>Intrasporangiaceae</taxon>
        <taxon>Fodinibacter (ex Wang et al. 2009)</taxon>
    </lineage>
</organism>
<feature type="transmembrane region" description="Helical" evidence="2">
    <location>
        <begin position="364"/>
        <end position="390"/>
    </location>
</feature>
<keyword evidence="2" id="KW-1133">Transmembrane helix</keyword>
<feature type="transmembrane region" description="Helical" evidence="2">
    <location>
        <begin position="164"/>
        <end position="182"/>
    </location>
</feature>
<feature type="compositionally biased region" description="Basic and acidic residues" evidence="1">
    <location>
        <begin position="573"/>
        <end position="604"/>
    </location>
</feature>
<name>A0ABP8KPI0_9MICO</name>
<keyword evidence="2" id="KW-0812">Transmembrane</keyword>
<feature type="transmembrane region" description="Helical" evidence="2">
    <location>
        <begin position="402"/>
        <end position="428"/>
    </location>
</feature>
<dbReference type="Proteomes" id="UP001500945">
    <property type="component" value="Unassembled WGS sequence"/>
</dbReference>
<accession>A0ABP8KPI0</accession>
<evidence type="ECO:0000313" key="4">
    <source>
        <dbReference type="Proteomes" id="UP001500945"/>
    </source>
</evidence>
<proteinExistence type="predicted"/>
<feature type="transmembrane region" description="Helical" evidence="2">
    <location>
        <begin position="434"/>
        <end position="465"/>
    </location>
</feature>
<protein>
    <recommendedName>
        <fullName evidence="5">TrbL/VirB6 plasmid conjugal transfer protein</fullName>
    </recommendedName>
</protein>
<gene>
    <name evidence="3" type="ORF">GCM10023168_32010</name>
</gene>
<sequence>MLVAIGIGMGLVGLGVVAAPVSSATPQGEVGTVRAHPGIPGIPDCKDAPVPEQPGTGLPGALDPAPDPLPVAGDPFVQQPSTSVYDQYGYAGLRWHTYDLGCGGSVRDPAAATDTMIGNVLLSCAVWLTAATNGLHNKVAHPASYMRPLDSVVETVTTRLHESIWSPWGAVAVLGVAAFLLYQAMRGLFPTVVAGAAWAALVLAVVAAITQYPSRASSFFDDTIASTIGSIQSRTAGIDASTQPGESSARAQGALTVDRVLYDAWLRGQLGSSDSAAAKRWGPTLFRASAVTWSESAAASTPEAMNQLNEEKGSQWKDTADEIAEQDPATYVVLQGKAGGRMGTGLMALFGAVFVDLFRLVADVFLLAGLVMLRLLVMFLPAAAVIGVFAPLSGVVKQMANIGGAAVVNVVAFSAGSVVYTAAISAVLSTADDIGMGIMALVLCLVITLAAFVLMAPLLSFTRILGHSGRRMRRHHLGRQLTRYVVTRQGVNDGTKKAIEDSQDDEPEPTVPADDGGRRAADAPPRAETFARAQVVWDVTSDGGLSRTSASPRSRVDPRVLTTQGVRPTSPDVRPEPRESALLREGSSDRRRRETPAPPGDRRAVVAPSGLVHAPQPAGGVLQGEVLTGSIHRVHQPAVVPAHDANAPLADDGIGYFVYDPRTGAMLHRRPGVDDLDSDAS</sequence>
<evidence type="ECO:0000313" key="3">
    <source>
        <dbReference type="EMBL" id="GAA4411300.1"/>
    </source>
</evidence>
<feature type="region of interest" description="Disordered" evidence="1">
    <location>
        <begin position="46"/>
        <end position="65"/>
    </location>
</feature>
<keyword evidence="4" id="KW-1185">Reference proteome</keyword>
<feature type="transmembrane region" description="Helical" evidence="2">
    <location>
        <begin position="189"/>
        <end position="209"/>
    </location>
</feature>
<reference evidence="4" key="1">
    <citation type="journal article" date="2019" name="Int. J. Syst. Evol. Microbiol.">
        <title>The Global Catalogue of Microorganisms (GCM) 10K type strain sequencing project: providing services to taxonomists for standard genome sequencing and annotation.</title>
        <authorList>
            <consortium name="The Broad Institute Genomics Platform"/>
            <consortium name="The Broad Institute Genome Sequencing Center for Infectious Disease"/>
            <person name="Wu L."/>
            <person name="Ma J."/>
        </authorList>
    </citation>
    <scope>NUCLEOTIDE SEQUENCE [LARGE SCALE GENOMIC DNA]</scope>
    <source>
        <strain evidence="4">JCM 17809</strain>
    </source>
</reference>
<evidence type="ECO:0000256" key="1">
    <source>
        <dbReference type="SAM" id="MobiDB-lite"/>
    </source>
</evidence>
<evidence type="ECO:0000256" key="2">
    <source>
        <dbReference type="SAM" id="Phobius"/>
    </source>
</evidence>
<keyword evidence="2" id="KW-0472">Membrane</keyword>
<feature type="region of interest" description="Disordered" evidence="1">
    <location>
        <begin position="492"/>
        <end position="605"/>
    </location>
</feature>
<comment type="caution">
    <text evidence="3">The sequence shown here is derived from an EMBL/GenBank/DDBJ whole genome shotgun (WGS) entry which is preliminary data.</text>
</comment>
<evidence type="ECO:0008006" key="5">
    <source>
        <dbReference type="Google" id="ProtNLM"/>
    </source>
</evidence>
<dbReference type="EMBL" id="BAABGM010000022">
    <property type="protein sequence ID" value="GAA4411300.1"/>
    <property type="molecule type" value="Genomic_DNA"/>
</dbReference>